<proteinExistence type="predicted"/>
<keyword evidence="3" id="KW-1185">Reference proteome</keyword>
<protein>
    <submittedName>
        <fullName evidence="2">Uncharacterized protein</fullName>
    </submittedName>
</protein>
<evidence type="ECO:0000313" key="2">
    <source>
        <dbReference type="EMBL" id="ATN89535.1"/>
    </source>
</evidence>
<dbReference type="EMBL" id="MF919510">
    <property type="protein sequence ID" value="ATN89535.1"/>
    <property type="molecule type" value="Genomic_DNA"/>
</dbReference>
<evidence type="ECO:0000256" key="1">
    <source>
        <dbReference type="SAM" id="Phobius"/>
    </source>
</evidence>
<accession>A0A2D1GCE2</accession>
<keyword evidence="1" id="KW-0472">Membrane</keyword>
<reference evidence="2 3" key="1">
    <citation type="submission" date="2017-09" db="EMBL/GenBank/DDBJ databases">
        <authorList>
            <person name="Pope W.H."/>
            <person name="Garlena R.A."/>
            <person name="Russell D.A."/>
            <person name="Jacobs-Sera D."/>
            <person name="Hatfull G.F."/>
        </authorList>
    </citation>
    <scope>NUCLEOTIDE SEQUENCE [LARGE SCALE GENOMIC DNA]</scope>
</reference>
<name>A0A2D1GCE2_9CAUD</name>
<sequence length="156" mass="17462">MNENKQPKDPDVDPDLVHIGFVLDGALCRMNIPANLARKMGMALFDEADLVEGKTPLRERVRRRWKPGGKRDFQNFLSGVGVGWLVVTISSGVAFQNHTAAIGAGLLTSATIALQCQRHFQDRRDFDEEVREKRYQAETGADIDATTGQLPWEILR</sequence>
<dbReference type="Proteomes" id="UP000229692">
    <property type="component" value="Segment"/>
</dbReference>
<evidence type="ECO:0000313" key="3">
    <source>
        <dbReference type="Proteomes" id="UP000229692"/>
    </source>
</evidence>
<keyword evidence="1" id="KW-0812">Transmembrane</keyword>
<feature type="transmembrane region" description="Helical" evidence="1">
    <location>
        <begin position="99"/>
        <end position="116"/>
    </location>
</feature>
<keyword evidence="1" id="KW-1133">Transmembrane helix</keyword>
<organism evidence="2 3">
    <name type="scientific">Gordonia phage Kabluna</name>
    <dbReference type="NCBI Taxonomy" id="2041511"/>
    <lineage>
        <taxon>Viruses</taxon>
        <taxon>Duplodnaviria</taxon>
        <taxon>Heunggongvirae</taxon>
        <taxon>Uroviricota</taxon>
        <taxon>Caudoviricetes</taxon>
        <taxon>Zierdtviridae</taxon>
        <taxon>Emilbogenvirinae</taxon>
        <taxon>Kablunavirus</taxon>
        <taxon>Kablunavirus kabluna</taxon>
    </lineage>
</organism>
<gene>
    <name evidence="2" type="ORF">SEA_KABLUNA_14</name>
</gene>
<feature type="transmembrane region" description="Helical" evidence="1">
    <location>
        <begin position="73"/>
        <end position="93"/>
    </location>
</feature>